<dbReference type="InterPro" id="IPR045315">
    <property type="entry name" value="Mtm1-like"/>
</dbReference>
<feature type="transmembrane region" description="Helical" evidence="12">
    <location>
        <begin position="236"/>
        <end position="257"/>
    </location>
</feature>
<dbReference type="WBParaSite" id="PSU_v2.g6272.t1">
    <property type="protein sequence ID" value="PSU_v2.g6272.t1"/>
    <property type="gene ID" value="PSU_v2.g6272"/>
</dbReference>
<keyword evidence="6" id="KW-0999">Mitochondrion inner membrane</keyword>
<dbReference type="GO" id="GO:1990542">
    <property type="term" value="P:mitochondrial transmembrane transport"/>
    <property type="evidence" value="ECO:0007669"/>
    <property type="project" value="InterPro"/>
</dbReference>
<feature type="transmembrane region" description="Helical" evidence="12">
    <location>
        <begin position="195"/>
        <end position="216"/>
    </location>
</feature>
<keyword evidence="9 10" id="KW-0472">Membrane</keyword>
<keyword evidence="4 10" id="KW-0812">Transmembrane</keyword>
<reference evidence="14" key="1">
    <citation type="submission" date="2022-11" db="UniProtKB">
        <authorList>
            <consortium name="WormBaseParasite"/>
        </authorList>
    </citation>
    <scope>IDENTIFICATION</scope>
</reference>
<feature type="repeat" description="Solcar" evidence="10">
    <location>
        <begin position="234"/>
        <end position="331"/>
    </location>
</feature>
<evidence type="ECO:0000256" key="4">
    <source>
        <dbReference type="ARBA" id="ARBA00022692"/>
    </source>
</evidence>
<feature type="transmembrane region" description="Helical" evidence="12">
    <location>
        <begin position="142"/>
        <end position="163"/>
    </location>
</feature>
<sequence>MSSVNICSGDITITQQIVASSSGALLTSLMVTPMDVVKIRLQSQVHPIAAGECFLYSNGLMDHLCINCGDAKIKAPCEWYNRPGHFNGTIDAFVKIARNEGIRSLWSGLSPTIISAIPATVFYFSIYDNLLCRARGRYGDHFYVPLVVGAVARGIAVTIVSPIEMVRTKMQSESLSYIELGKAVKMTVKSDGYLSLWRGLGATILRDIPFSALYWTGYESLKKVFVHHFHKDHTTFSISFASGAISGTFAAVVTLPFDVVKTRRQITLGQIKIPSADVTKKLTNTSTILIMKDIVNAQGYRGLFTGITPRIAKIAPACATMIASYDYLKQFFHDRNKNA</sequence>
<dbReference type="PANTHER" id="PTHR45760">
    <property type="entry name" value="FI19922P1-RELATED"/>
    <property type="match status" value="1"/>
</dbReference>
<evidence type="ECO:0000256" key="9">
    <source>
        <dbReference type="ARBA" id="ARBA00023136"/>
    </source>
</evidence>
<accession>A0A914Z0L3</accession>
<organism evidence="13 14">
    <name type="scientific">Panagrolaimus superbus</name>
    <dbReference type="NCBI Taxonomy" id="310955"/>
    <lineage>
        <taxon>Eukaryota</taxon>
        <taxon>Metazoa</taxon>
        <taxon>Ecdysozoa</taxon>
        <taxon>Nematoda</taxon>
        <taxon>Chromadorea</taxon>
        <taxon>Rhabditida</taxon>
        <taxon>Tylenchina</taxon>
        <taxon>Panagrolaimomorpha</taxon>
        <taxon>Panagrolaimoidea</taxon>
        <taxon>Panagrolaimidae</taxon>
        <taxon>Panagrolaimus</taxon>
    </lineage>
</organism>
<evidence type="ECO:0000256" key="3">
    <source>
        <dbReference type="ARBA" id="ARBA00022448"/>
    </source>
</evidence>
<protein>
    <submittedName>
        <fullName evidence="14">Solute carrier family 25 member 40</fullName>
    </submittedName>
</protein>
<evidence type="ECO:0000313" key="13">
    <source>
        <dbReference type="Proteomes" id="UP000887577"/>
    </source>
</evidence>
<dbReference type="InterPro" id="IPR002067">
    <property type="entry name" value="MCP"/>
</dbReference>
<keyword evidence="8" id="KW-0496">Mitochondrion</keyword>
<keyword evidence="5" id="KW-0677">Repeat</keyword>
<keyword evidence="7 12" id="KW-1133">Transmembrane helix</keyword>
<feature type="repeat" description="Solcar" evidence="10">
    <location>
        <begin position="140"/>
        <end position="224"/>
    </location>
</feature>
<dbReference type="Proteomes" id="UP000887577">
    <property type="component" value="Unplaced"/>
</dbReference>
<evidence type="ECO:0000313" key="14">
    <source>
        <dbReference type="WBParaSite" id="PSU_v2.g6272.t1"/>
    </source>
</evidence>
<dbReference type="PRINTS" id="PR00926">
    <property type="entry name" value="MITOCARRIER"/>
</dbReference>
<dbReference type="AlphaFoldDB" id="A0A914Z0L3"/>
<comment type="similarity">
    <text evidence="2 11">Belongs to the mitochondrial carrier (TC 2.A.29) family.</text>
</comment>
<feature type="transmembrane region" description="Helical" evidence="12">
    <location>
        <begin position="105"/>
        <end position="127"/>
    </location>
</feature>
<comment type="subcellular location">
    <subcellularLocation>
        <location evidence="1">Mitochondrion inner membrane</location>
        <topology evidence="1">Multi-pass membrane protein</topology>
    </subcellularLocation>
</comment>
<evidence type="ECO:0000256" key="11">
    <source>
        <dbReference type="RuleBase" id="RU000488"/>
    </source>
</evidence>
<evidence type="ECO:0000256" key="10">
    <source>
        <dbReference type="PROSITE-ProRule" id="PRU00282"/>
    </source>
</evidence>
<name>A0A914Z0L3_9BILA</name>
<evidence type="ECO:0000256" key="8">
    <source>
        <dbReference type="ARBA" id="ARBA00023128"/>
    </source>
</evidence>
<proteinExistence type="inferred from homology"/>
<keyword evidence="3 11" id="KW-0813">Transport</keyword>
<dbReference type="InterPro" id="IPR018108">
    <property type="entry name" value="MCP_transmembrane"/>
</dbReference>
<evidence type="ECO:0000256" key="7">
    <source>
        <dbReference type="ARBA" id="ARBA00022989"/>
    </source>
</evidence>
<dbReference type="Gene3D" id="1.50.40.10">
    <property type="entry name" value="Mitochondrial carrier domain"/>
    <property type="match status" value="1"/>
</dbReference>
<feature type="repeat" description="Solcar" evidence="10">
    <location>
        <begin position="11"/>
        <end position="133"/>
    </location>
</feature>
<evidence type="ECO:0000256" key="6">
    <source>
        <dbReference type="ARBA" id="ARBA00022792"/>
    </source>
</evidence>
<dbReference type="InterPro" id="IPR023395">
    <property type="entry name" value="MCP_dom_sf"/>
</dbReference>
<dbReference type="PANTHER" id="PTHR45760:SF2">
    <property type="entry name" value="FI19922P1-RELATED"/>
    <property type="match status" value="1"/>
</dbReference>
<evidence type="ECO:0000256" key="1">
    <source>
        <dbReference type="ARBA" id="ARBA00004448"/>
    </source>
</evidence>
<dbReference type="PROSITE" id="PS50920">
    <property type="entry name" value="SOLCAR"/>
    <property type="match status" value="3"/>
</dbReference>
<evidence type="ECO:0000256" key="12">
    <source>
        <dbReference type="SAM" id="Phobius"/>
    </source>
</evidence>
<dbReference type="Pfam" id="PF00153">
    <property type="entry name" value="Mito_carr"/>
    <property type="match status" value="4"/>
</dbReference>
<evidence type="ECO:0000256" key="2">
    <source>
        <dbReference type="ARBA" id="ARBA00006375"/>
    </source>
</evidence>
<dbReference type="GO" id="GO:0005743">
    <property type="term" value="C:mitochondrial inner membrane"/>
    <property type="evidence" value="ECO:0007669"/>
    <property type="project" value="UniProtKB-SubCell"/>
</dbReference>
<evidence type="ECO:0000256" key="5">
    <source>
        <dbReference type="ARBA" id="ARBA00022737"/>
    </source>
</evidence>
<dbReference type="SUPFAM" id="SSF103506">
    <property type="entry name" value="Mitochondrial carrier"/>
    <property type="match status" value="1"/>
</dbReference>
<keyword evidence="13" id="KW-1185">Reference proteome</keyword>